<evidence type="ECO:0000256" key="1">
    <source>
        <dbReference type="SAM" id="MobiDB-lite"/>
    </source>
</evidence>
<feature type="region of interest" description="Disordered" evidence="1">
    <location>
        <begin position="125"/>
        <end position="147"/>
    </location>
</feature>
<evidence type="ECO:0000313" key="3">
    <source>
        <dbReference type="EMBL" id="KAK6588001.1"/>
    </source>
</evidence>
<dbReference type="GO" id="GO:0005634">
    <property type="term" value="C:nucleus"/>
    <property type="evidence" value="ECO:0007669"/>
    <property type="project" value="TreeGrafter"/>
</dbReference>
<protein>
    <recommendedName>
        <fullName evidence="2">J domain-containing protein</fullName>
    </recommendedName>
</protein>
<evidence type="ECO:0000259" key="2">
    <source>
        <dbReference type="PROSITE" id="PS50076"/>
    </source>
</evidence>
<dbReference type="GO" id="GO:0044183">
    <property type="term" value="F:protein folding chaperone"/>
    <property type="evidence" value="ECO:0007669"/>
    <property type="project" value="TreeGrafter"/>
</dbReference>
<dbReference type="InterPro" id="IPR001623">
    <property type="entry name" value="DnaJ_domain"/>
</dbReference>
<feature type="compositionally biased region" description="Polar residues" evidence="1">
    <location>
        <begin position="125"/>
        <end position="135"/>
    </location>
</feature>
<comment type="caution">
    <text evidence="3">The sequence shown here is derived from an EMBL/GenBank/DDBJ whole genome shotgun (WGS) entry which is preliminary data.</text>
</comment>
<reference evidence="3 4" key="1">
    <citation type="submission" date="2023-10" db="EMBL/GenBank/DDBJ databases">
        <title>Comparative genomics analysis reveals potential genetic determinants of host preference in Cryptosporidium xiaoi.</title>
        <authorList>
            <person name="Xiao L."/>
            <person name="Li J."/>
        </authorList>
    </citation>
    <scope>NUCLEOTIDE SEQUENCE [LARGE SCALE GENOMIC DNA]</scope>
    <source>
        <strain evidence="3 4">52996</strain>
    </source>
</reference>
<name>A0AAV9XZX4_9CRYT</name>
<dbReference type="GO" id="GO:0005737">
    <property type="term" value="C:cytoplasm"/>
    <property type="evidence" value="ECO:0007669"/>
    <property type="project" value="TreeGrafter"/>
</dbReference>
<dbReference type="SMART" id="SM00271">
    <property type="entry name" value="DnaJ"/>
    <property type="match status" value="1"/>
</dbReference>
<gene>
    <name evidence="3" type="ORF">RS030_7926</name>
</gene>
<dbReference type="EMBL" id="JAWDEY010000035">
    <property type="protein sequence ID" value="KAK6588001.1"/>
    <property type="molecule type" value="Genomic_DNA"/>
</dbReference>
<dbReference type="PROSITE" id="PS50076">
    <property type="entry name" value="DNAJ_2"/>
    <property type="match status" value="1"/>
</dbReference>
<dbReference type="Proteomes" id="UP001311799">
    <property type="component" value="Unassembled WGS sequence"/>
</dbReference>
<dbReference type="PANTHER" id="PTHR43948:SF10">
    <property type="entry name" value="MRJ, ISOFORM E"/>
    <property type="match status" value="1"/>
</dbReference>
<dbReference type="CDD" id="cd06257">
    <property type="entry name" value="DnaJ"/>
    <property type="match status" value="1"/>
</dbReference>
<proteinExistence type="predicted"/>
<dbReference type="Pfam" id="PF00226">
    <property type="entry name" value="DnaJ"/>
    <property type="match status" value="1"/>
</dbReference>
<dbReference type="SUPFAM" id="SSF46565">
    <property type="entry name" value="Chaperone J-domain"/>
    <property type="match status" value="1"/>
</dbReference>
<organism evidence="3 4">
    <name type="scientific">Cryptosporidium xiaoi</name>
    <dbReference type="NCBI Taxonomy" id="659607"/>
    <lineage>
        <taxon>Eukaryota</taxon>
        <taxon>Sar</taxon>
        <taxon>Alveolata</taxon>
        <taxon>Apicomplexa</taxon>
        <taxon>Conoidasida</taxon>
        <taxon>Coccidia</taxon>
        <taxon>Eucoccidiorida</taxon>
        <taxon>Eimeriorina</taxon>
        <taxon>Cryptosporidiidae</taxon>
        <taxon>Cryptosporidium</taxon>
    </lineage>
</organism>
<dbReference type="PRINTS" id="PR00625">
    <property type="entry name" value="JDOMAIN"/>
</dbReference>
<dbReference type="GO" id="GO:0051082">
    <property type="term" value="F:unfolded protein binding"/>
    <property type="evidence" value="ECO:0007669"/>
    <property type="project" value="TreeGrafter"/>
</dbReference>
<sequence length="337" mass="38060">MALQKKSLKECCEILNIDISNSRNENEIKRAYHKLAIKWHPDKNIGREKNLCEAKFKDLVEAYDILTDPVKRSQAEYESRKKELFTKGLVTIARTTKFDGSLFGGGAKFARQGTNPGLIQIPQKNRNINQSSQNIKSRKLSTDPGSENYSQISEKLFTGINTIYETVTNVINANEVSVNVATSKIIGIKNAILNMNILKKVAVEKQGTETDNPSDKDGSTISCGSEVWEEHESSVESEVSTPYLSSANQNFPDYRINKISNSNIPDYRTPNYINRQTICSGSDGPHMFGNIKNNFDVIFDLNNNEFNMKKDGFKRMNVRHAQKKVVESRTFSEELNN</sequence>
<keyword evidence="4" id="KW-1185">Reference proteome</keyword>
<dbReference type="InterPro" id="IPR036869">
    <property type="entry name" value="J_dom_sf"/>
</dbReference>
<dbReference type="PANTHER" id="PTHR43948">
    <property type="entry name" value="DNAJ HOMOLOG SUBFAMILY B"/>
    <property type="match status" value="1"/>
</dbReference>
<accession>A0AAV9XZX4</accession>
<feature type="domain" description="J" evidence="2">
    <location>
        <begin position="10"/>
        <end position="81"/>
    </location>
</feature>
<dbReference type="AlphaFoldDB" id="A0AAV9XZX4"/>
<dbReference type="GO" id="GO:0051087">
    <property type="term" value="F:protein-folding chaperone binding"/>
    <property type="evidence" value="ECO:0007669"/>
    <property type="project" value="TreeGrafter"/>
</dbReference>
<dbReference type="Gene3D" id="1.10.287.110">
    <property type="entry name" value="DnaJ domain"/>
    <property type="match status" value="1"/>
</dbReference>
<evidence type="ECO:0000313" key="4">
    <source>
        <dbReference type="Proteomes" id="UP001311799"/>
    </source>
</evidence>